<accession>A0ABU9TW06</accession>
<evidence type="ECO:0000313" key="8">
    <source>
        <dbReference type="EMBL" id="MEM5537892.1"/>
    </source>
</evidence>
<gene>
    <name evidence="8" type="ORF">WNY58_16010</name>
</gene>
<dbReference type="PANTHER" id="PTHR42745:SF1">
    <property type="entry name" value="ARABINOSE 5-PHOSPHATE ISOMERASE KDSD"/>
    <property type="match status" value="1"/>
</dbReference>
<dbReference type="Proteomes" id="UP001449225">
    <property type="component" value="Unassembled WGS sequence"/>
</dbReference>
<dbReference type="PANTHER" id="PTHR42745">
    <property type="match status" value="1"/>
</dbReference>
<comment type="catalytic activity">
    <reaction evidence="4">
        <text>D-arabinose 5-phosphate = D-ribulose 5-phosphate</text>
        <dbReference type="Rhea" id="RHEA:23104"/>
        <dbReference type="ChEBI" id="CHEBI:57693"/>
        <dbReference type="ChEBI" id="CHEBI:58121"/>
        <dbReference type="EC" id="5.3.1.13"/>
    </reaction>
</comment>
<dbReference type="EMBL" id="JBBMRA010000022">
    <property type="protein sequence ID" value="MEM5537892.1"/>
    <property type="molecule type" value="Genomic_DNA"/>
</dbReference>
<dbReference type="Gene3D" id="3.40.50.10490">
    <property type="entry name" value="Glucose-6-phosphate isomerase like protein, domain 1"/>
    <property type="match status" value="1"/>
</dbReference>
<comment type="caution">
    <text evidence="8">The sequence shown here is derived from an EMBL/GenBank/DDBJ whole genome shotgun (WGS) entry which is preliminary data.</text>
</comment>
<keyword evidence="2" id="KW-0677">Repeat</keyword>
<dbReference type="InterPro" id="IPR004800">
    <property type="entry name" value="KdsD/KpsF-type"/>
</dbReference>
<dbReference type="PROSITE" id="PS51371">
    <property type="entry name" value="CBS"/>
    <property type="match status" value="1"/>
</dbReference>
<dbReference type="InterPro" id="IPR001347">
    <property type="entry name" value="SIS_dom"/>
</dbReference>
<dbReference type="Gene3D" id="3.10.580.10">
    <property type="entry name" value="CBS-domain"/>
    <property type="match status" value="1"/>
</dbReference>
<evidence type="ECO:0000256" key="5">
    <source>
        <dbReference type="PROSITE-ProRule" id="PRU00703"/>
    </source>
</evidence>
<evidence type="ECO:0000259" key="7">
    <source>
        <dbReference type="PROSITE" id="PS51464"/>
    </source>
</evidence>
<keyword evidence="4 8" id="KW-0413">Isomerase</keyword>
<dbReference type="NCBIfam" id="TIGR00393">
    <property type="entry name" value="kpsF"/>
    <property type="match status" value="1"/>
</dbReference>
<dbReference type="InterPro" id="IPR000644">
    <property type="entry name" value="CBS_dom"/>
</dbReference>
<reference evidence="8 9" key="1">
    <citation type="submission" date="2024-03" db="EMBL/GenBank/DDBJ databases">
        <title>Community enrichment and isolation of bacterial strains for fucoidan degradation.</title>
        <authorList>
            <person name="Sichert A."/>
        </authorList>
    </citation>
    <scope>NUCLEOTIDE SEQUENCE [LARGE SCALE GENOMIC DNA]</scope>
    <source>
        <strain evidence="8 9">AS76</strain>
    </source>
</reference>
<dbReference type="EC" id="5.3.1.13" evidence="4"/>
<feature type="domain" description="CBS" evidence="6">
    <location>
        <begin position="211"/>
        <end position="268"/>
    </location>
</feature>
<evidence type="ECO:0000256" key="3">
    <source>
        <dbReference type="ARBA" id="ARBA00023122"/>
    </source>
</evidence>
<evidence type="ECO:0000256" key="4">
    <source>
        <dbReference type="PIRNR" id="PIRNR004692"/>
    </source>
</evidence>
<evidence type="ECO:0000256" key="2">
    <source>
        <dbReference type="ARBA" id="ARBA00022737"/>
    </source>
</evidence>
<dbReference type="CDD" id="cd05014">
    <property type="entry name" value="SIS_Kpsf"/>
    <property type="match status" value="1"/>
</dbReference>
<evidence type="ECO:0000259" key="6">
    <source>
        <dbReference type="PROSITE" id="PS51371"/>
    </source>
</evidence>
<protein>
    <recommendedName>
        <fullName evidence="4">Arabinose 5-phosphate isomerase</fullName>
        <shortName evidence="4">API</shortName>
        <ecNumber evidence="4">5.3.1.13</ecNumber>
    </recommendedName>
</protein>
<sequence length="322" mass="34876">MDVDVTRLDVKDIIKSAQLSMQEQGRALISLAETLDNEFIKAVEAIFTTKGRLVISGMGKSGHIGKKIAASLASTGTRAFFMHPGEAFHGDLGMVAPEDIVLLISNSGESDEILKLIPPLKKFGNKIVGMHGNPNSTLGKNSDINLIVKVSREVCPLNLAPTTSTLAAMAMGDALTVALMNVRGFKAEDFAKFHPGGSLGRKLLNTVKDQMRSNNLPVVDSSSLVRDCLVKMTECRAGVVIVKDNARFIGILTDGDIRRMLLDHENVLEKSASQFVTTSPVVISINASVVEAEELMKRKKVNLLIAIDHELNVNGIFENNVW</sequence>
<keyword evidence="9" id="KW-1185">Reference proteome</keyword>
<dbReference type="PROSITE" id="PS51464">
    <property type="entry name" value="SIS"/>
    <property type="match status" value="1"/>
</dbReference>
<dbReference type="InterPro" id="IPR050986">
    <property type="entry name" value="GutQ/KpsF_isomerases"/>
</dbReference>
<dbReference type="Pfam" id="PF01380">
    <property type="entry name" value="SIS"/>
    <property type="match status" value="1"/>
</dbReference>
<dbReference type="RefSeq" id="WP_342855060.1">
    <property type="nucleotide sequence ID" value="NZ_JBBMRA010000022.1"/>
</dbReference>
<evidence type="ECO:0000256" key="1">
    <source>
        <dbReference type="ARBA" id="ARBA00008165"/>
    </source>
</evidence>
<organism evidence="8 9">
    <name type="scientific">Neptuniibacter pectenicola</name>
    <dbReference type="NCBI Taxonomy" id="1806669"/>
    <lineage>
        <taxon>Bacteria</taxon>
        <taxon>Pseudomonadati</taxon>
        <taxon>Pseudomonadota</taxon>
        <taxon>Gammaproteobacteria</taxon>
        <taxon>Oceanospirillales</taxon>
        <taxon>Oceanospirillaceae</taxon>
        <taxon>Neptuniibacter</taxon>
    </lineage>
</organism>
<dbReference type="SUPFAM" id="SSF53697">
    <property type="entry name" value="SIS domain"/>
    <property type="match status" value="1"/>
</dbReference>
<keyword evidence="3 5" id="KW-0129">CBS domain</keyword>
<evidence type="ECO:0000313" key="9">
    <source>
        <dbReference type="Proteomes" id="UP001449225"/>
    </source>
</evidence>
<dbReference type="Pfam" id="PF00571">
    <property type="entry name" value="CBS"/>
    <property type="match status" value="1"/>
</dbReference>
<dbReference type="InterPro" id="IPR046348">
    <property type="entry name" value="SIS_dom_sf"/>
</dbReference>
<proteinExistence type="inferred from homology"/>
<dbReference type="PIRSF" id="PIRSF004692">
    <property type="entry name" value="KdsD_KpsF"/>
    <property type="match status" value="1"/>
</dbReference>
<comment type="similarity">
    <text evidence="1 4">Belongs to the SIS family. GutQ/KpsF subfamily.</text>
</comment>
<dbReference type="GO" id="GO:0016853">
    <property type="term" value="F:isomerase activity"/>
    <property type="evidence" value="ECO:0007669"/>
    <property type="project" value="UniProtKB-KW"/>
</dbReference>
<dbReference type="InterPro" id="IPR035474">
    <property type="entry name" value="SIS_Kpsf"/>
</dbReference>
<feature type="domain" description="SIS" evidence="7">
    <location>
        <begin position="42"/>
        <end position="185"/>
    </location>
</feature>
<dbReference type="InterPro" id="IPR046342">
    <property type="entry name" value="CBS_dom_sf"/>
</dbReference>
<name>A0ABU9TW06_9GAMM</name>